<dbReference type="RefSeq" id="WP_277521765.1">
    <property type="nucleotide sequence ID" value="NZ_JAMQOT010000003.1"/>
</dbReference>
<dbReference type="SUPFAM" id="SSF47794">
    <property type="entry name" value="Rad51 N-terminal domain-like"/>
    <property type="match status" value="1"/>
</dbReference>
<feature type="region of interest" description="Disordered" evidence="1">
    <location>
        <begin position="206"/>
        <end position="226"/>
    </location>
</feature>
<dbReference type="Proteomes" id="UP001154061">
    <property type="component" value="Unassembled WGS sequence"/>
</dbReference>
<evidence type="ECO:0000313" key="2">
    <source>
        <dbReference type="EMBL" id="MDF9746232.1"/>
    </source>
</evidence>
<dbReference type="GO" id="GO:0000166">
    <property type="term" value="F:nucleotide binding"/>
    <property type="evidence" value="ECO:0007669"/>
    <property type="project" value="InterPro"/>
</dbReference>
<organism evidence="2 3">
    <name type="scientific">Natrinema salsiterrestre</name>
    <dbReference type="NCBI Taxonomy" id="2950540"/>
    <lineage>
        <taxon>Archaea</taxon>
        <taxon>Methanobacteriati</taxon>
        <taxon>Methanobacteriota</taxon>
        <taxon>Stenosarchaea group</taxon>
        <taxon>Halobacteria</taxon>
        <taxon>Halobacteriales</taxon>
        <taxon>Natrialbaceae</taxon>
        <taxon>Natrinema</taxon>
    </lineage>
</organism>
<protein>
    <submittedName>
        <fullName evidence="2">Helix-hairpin-helix domain-containing protein</fullName>
    </submittedName>
</protein>
<comment type="caution">
    <text evidence="2">The sequence shown here is derived from an EMBL/GenBank/DDBJ whole genome shotgun (WGS) entry which is preliminary data.</text>
</comment>
<keyword evidence="3" id="KW-1185">Reference proteome</keyword>
<name>A0A9Q4L482_9EURY</name>
<dbReference type="AlphaFoldDB" id="A0A9Q4L482"/>
<dbReference type="EMBL" id="JAMQOT010000003">
    <property type="protein sequence ID" value="MDF9746232.1"/>
    <property type="molecule type" value="Genomic_DNA"/>
</dbReference>
<feature type="region of interest" description="Disordered" evidence="1">
    <location>
        <begin position="1"/>
        <end position="194"/>
    </location>
</feature>
<dbReference type="Gene3D" id="1.10.150.20">
    <property type="entry name" value="5' to 3' exonuclease, C-terminal subdomain"/>
    <property type="match status" value="1"/>
</dbReference>
<gene>
    <name evidence="2" type="ORF">NDI89_11620</name>
</gene>
<evidence type="ECO:0000313" key="3">
    <source>
        <dbReference type="Proteomes" id="UP001154061"/>
    </source>
</evidence>
<feature type="compositionally biased region" description="Basic and acidic residues" evidence="1">
    <location>
        <begin position="168"/>
        <end position="194"/>
    </location>
</feature>
<accession>A0A9Q4L482</accession>
<reference evidence="2" key="1">
    <citation type="submission" date="2022-06" db="EMBL/GenBank/DDBJ databases">
        <title>Natrinema sp. a new haloarchaeum isolate from saline soil.</title>
        <authorList>
            <person name="Strakova D."/>
            <person name="Galisteo C."/>
            <person name="Sanchez-Porro C."/>
            <person name="Ventosa A."/>
        </authorList>
    </citation>
    <scope>NUCLEOTIDE SEQUENCE</scope>
    <source>
        <strain evidence="2">S1CR25-10</strain>
    </source>
</reference>
<proteinExistence type="predicted"/>
<feature type="compositionally biased region" description="Polar residues" evidence="1">
    <location>
        <begin position="52"/>
        <end position="72"/>
    </location>
</feature>
<sequence>MGDDVTLEMGPRPEETAGELTDSMDHTRTPEGNTPDEATSPEETGDERKTTENGSSTSSDESIGRIDSTSLEDVSDGVDADERRSSEDANLADELHTGTDIEPLEEPGESETVTVDARTGGEASVAPDEGDSSVDHESATTIDRALGPDIDPDTIEGQRTDVGNGVETADRRIATDDRDIDRRSADTGSEHERTTVCNREIESDRVAAEETAPDELTAMDGRHRPTPVSALFAGQRAALESGTRTVQHGVEAQRRIAVGALSGGLALQRQQLKLVERATSAPFELVTAISGSGRGETDPGLGDRRDELEQGREQLVSDADPTSLPLEFVDGLDRMSRKRLTDADITSLDDLARANSDTVAEAAGVTEKRAKSWIERVETEDRSCRQWNPRSEIGFDRCPAAVE</sequence>
<evidence type="ECO:0000256" key="1">
    <source>
        <dbReference type="SAM" id="MobiDB-lite"/>
    </source>
</evidence>
<dbReference type="Pfam" id="PF14520">
    <property type="entry name" value="HHH_5"/>
    <property type="match status" value="1"/>
</dbReference>
<feature type="compositionally biased region" description="Basic and acidic residues" evidence="1">
    <location>
        <begin position="80"/>
        <end position="99"/>
    </location>
</feature>
<dbReference type="InterPro" id="IPR010995">
    <property type="entry name" value="DNA_repair_Rad51/TF_NusA_a-hlx"/>
</dbReference>